<dbReference type="InterPro" id="IPR022765">
    <property type="entry name" value="Dna2/Cas4_DUF83"/>
</dbReference>
<dbReference type="EMBL" id="MK064565">
    <property type="protein sequence ID" value="AZI75904.1"/>
    <property type="molecule type" value="Genomic_DNA"/>
</dbReference>
<sequence length="208" mass="24476">MTYEDIIKKAFVRVYDKNTIFPSEIGICVRRSYFMRQGEVRLTNVTEEMDIGTVYHNDIEIKMRDDLHCETEVKVEGEIENIKISGRIDAICKTDLLEFKITGYIPFSPKIYHLQQVAIYYYLLSKQNRKIDNVYIIYIKRGTLEVKEFLITREVLNYAFENAVDFIKKFKIAIEKNDYSFIPLADASFCKNCIFKNKCYGGIDSFLK</sequence>
<accession>A0A3S8NF75</accession>
<reference evidence="2" key="1">
    <citation type="journal article" date="2018" name="Environ. Microbiol.">
        <title>New archaeal viruses discovered by metagenomic analysis of viral communities in enrichment cultures.</title>
        <authorList>
            <person name="Liu Y."/>
            <person name="Brandt D."/>
            <person name="Ishino S."/>
            <person name="Ishino Y."/>
            <person name="Koonin E.V."/>
            <person name="Kalinowski J."/>
            <person name="Krupovic M."/>
            <person name="Prangishvili D."/>
        </authorList>
    </citation>
    <scope>NUCLEOTIDE SEQUENCE [LARGE SCALE GENOMIC DNA]</scope>
</reference>
<evidence type="ECO:0000313" key="3">
    <source>
        <dbReference type="Proteomes" id="UP000277970"/>
    </source>
</evidence>
<dbReference type="Gene3D" id="3.90.320.10">
    <property type="match status" value="1"/>
</dbReference>
<proteinExistence type="predicted"/>
<evidence type="ECO:0000259" key="1">
    <source>
        <dbReference type="Pfam" id="PF01930"/>
    </source>
</evidence>
<evidence type="ECO:0000313" key="2">
    <source>
        <dbReference type="EMBL" id="AZI75904.1"/>
    </source>
</evidence>
<dbReference type="Proteomes" id="UP000277970">
    <property type="component" value="Segment"/>
</dbReference>
<feature type="domain" description="DUF83" evidence="1">
    <location>
        <begin position="27"/>
        <end position="200"/>
    </location>
</feature>
<protein>
    <submittedName>
        <fullName evidence="2">Putative CRISPR-associated Cas4 nuclease</fullName>
    </submittedName>
</protein>
<name>A0A3S8NF75_9VIRU</name>
<gene>
    <name evidence="2" type="ORF">SBRV1_gp15</name>
</gene>
<dbReference type="Pfam" id="PF01930">
    <property type="entry name" value="Cas_Cas4"/>
    <property type="match status" value="1"/>
</dbReference>
<dbReference type="InterPro" id="IPR011604">
    <property type="entry name" value="PDDEXK-like_dom_sf"/>
</dbReference>
<organism evidence="2">
    <name type="scientific">Sulfolobales Beppu rod-shaped virus 1</name>
    <dbReference type="NCBI Taxonomy" id="2493121"/>
    <lineage>
        <taxon>Viruses</taxon>
        <taxon>Adnaviria</taxon>
        <taxon>Zilligvirae</taxon>
        <taxon>Taleaviricota</taxon>
        <taxon>Tokiviricetes</taxon>
        <taxon>Ligamenvirales</taxon>
        <taxon>Rudiviridae</taxon>
        <taxon>Japarudivirus</taxon>
        <taxon>Japarudivirus beppuense</taxon>
        <taxon>Japarudivirus SBRV1</taxon>
    </lineage>
</organism>
<keyword evidence="3" id="KW-1185">Reference proteome</keyword>